<comment type="subcellular location">
    <subcellularLocation>
        <location evidence="1">Cell membrane</location>
        <topology evidence="1">Lipid-anchor</topology>
    </subcellularLocation>
</comment>
<keyword evidence="5" id="KW-0653">Protein transport</keyword>
<dbReference type="Gene3D" id="3.10.105.10">
    <property type="entry name" value="Dipeptide-binding Protein, Domain 3"/>
    <property type="match status" value="1"/>
</dbReference>
<protein>
    <submittedName>
        <fullName evidence="10">Peptide ABC transporter substrate-binding protein</fullName>
    </submittedName>
</protein>
<accession>A0A4S4BV52</accession>
<keyword evidence="4 8" id="KW-0732">Signal</keyword>
<gene>
    <name evidence="10" type="ORF">E6W99_14835</name>
</gene>
<feature type="domain" description="Solute-binding protein family 5" evidence="9">
    <location>
        <begin position="89"/>
        <end position="484"/>
    </location>
</feature>
<evidence type="ECO:0000256" key="2">
    <source>
        <dbReference type="ARBA" id="ARBA00005695"/>
    </source>
</evidence>
<evidence type="ECO:0000256" key="1">
    <source>
        <dbReference type="ARBA" id="ARBA00004193"/>
    </source>
</evidence>
<dbReference type="FunFam" id="3.90.76.10:FF:000001">
    <property type="entry name" value="Oligopeptide ABC transporter substrate-binding protein"/>
    <property type="match status" value="1"/>
</dbReference>
<reference evidence="10 11" key="1">
    <citation type="submission" date="2019-04" db="EMBL/GenBank/DDBJ databases">
        <title>Bacillus sediminilitoris sp. nov., isolated from a tidal flat sediment on the East China Sea.</title>
        <authorList>
            <person name="Wei Y."/>
            <person name="Mao H."/>
            <person name="Fang J."/>
        </authorList>
    </citation>
    <scope>NUCLEOTIDE SEQUENCE [LARGE SCALE GENOMIC DNA]</scope>
    <source>
        <strain evidence="10 11">DSL-17</strain>
    </source>
</reference>
<dbReference type="AlphaFoldDB" id="A0A4S4BV52"/>
<dbReference type="GO" id="GO:0043190">
    <property type="term" value="C:ATP-binding cassette (ABC) transporter complex"/>
    <property type="evidence" value="ECO:0007669"/>
    <property type="project" value="InterPro"/>
</dbReference>
<evidence type="ECO:0000256" key="3">
    <source>
        <dbReference type="ARBA" id="ARBA00022448"/>
    </source>
</evidence>
<comment type="caution">
    <text evidence="10">The sequence shown here is derived from an EMBL/GenBank/DDBJ whole genome shotgun (WGS) entry which is preliminary data.</text>
</comment>
<proteinExistence type="inferred from homology"/>
<evidence type="ECO:0000259" key="9">
    <source>
        <dbReference type="Pfam" id="PF00496"/>
    </source>
</evidence>
<evidence type="ECO:0000313" key="10">
    <source>
        <dbReference type="EMBL" id="THF78989.1"/>
    </source>
</evidence>
<evidence type="ECO:0000256" key="7">
    <source>
        <dbReference type="ARBA" id="ARBA00023288"/>
    </source>
</evidence>
<keyword evidence="6" id="KW-0564">Palmitate</keyword>
<dbReference type="Gene3D" id="3.90.76.10">
    <property type="entry name" value="Dipeptide-binding Protein, Domain 1"/>
    <property type="match status" value="1"/>
</dbReference>
<sequence>MKKSKYFLLLALSLILSMFLAACNYGGGDSAGDEKENGADEGKAAAQEIKALESALIPAMDSVMAQDTVSFSTLNNVNEGLYRLDPNQEVVPGMADGEPEVSEDGTVYTFKLRDAKWSNGDPVTANDFVYAWQRAIDPKNASPYGPYMMDGKIKGAAEISAAGAEKKEVDLNTLGVKAIDEKTLEVTLERPIPYFLSLMAFPTFYPQNQKFVEEQGADYAKTAENLVYNGPFALSGWDGSTDSSWTYTKNKEYWDAETVKLEKVQWNVLQESQAAANAFETGEADITPKLSSDIVPQYEGDERLVKWLEPTIFWLKMNQKDNEALQNVDVRKAIAQAINKEDFVNSVLNNGSIVANYAVPNEFVKNDETGKDFREINGNELLPYNLDEAKKAWEKGLAAIGTDSVELRYLTDDTETAKKTAEYIKNQLETNLTGLTIKVESVPFSVRLDRENSQDYDLQLAGWGPDYLDPMTFSDLWLTGGGNNKMDYSNAKYDQLVKDAQTTLAQKPVERYEALADAEKILLEEDAAIAPLYQRSSNLLVNDKIDNFTYHLVGPEYSYKWTSVK</sequence>
<evidence type="ECO:0000256" key="8">
    <source>
        <dbReference type="SAM" id="SignalP"/>
    </source>
</evidence>
<dbReference type="InterPro" id="IPR039424">
    <property type="entry name" value="SBP_5"/>
</dbReference>
<dbReference type="Pfam" id="PF00496">
    <property type="entry name" value="SBP_bac_5"/>
    <property type="match status" value="1"/>
</dbReference>
<evidence type="ECO:0000256" key="5">
    <source>
        <dbReference type="ARBA" id="ARBA00022856"/>
    </source>
</evidence>
<dbReference type="GO" id="GO:0030288">
    <property type="term" value="C:outer membrane-bounded periplasmic space"/>
    <property type="evidence" value="ECO:0007669"/>
    <property type="project" value="UniProtKB-ARBA"/>
</dbReference>
<dbReference type="InterPro" id="IPR030678">
    <property type="entry name" value="Peptide/Ni-bd"/>
</dbReference>
<comment type="similarity">
    <text evidence="2">Belongs to the bacterial solute-binding protein 5 family.</text>
</comment>
<feature type="chain" id="PRO_5039693295" evidence="8">
    <location>
        <begin position="23"/>
        <end position="565"/>
    </location>
</feature>
<dbReference type="RefSeq" id="WP_136355196.1">
    <property type="nucleotide sequence ID" value="NZ_CP046266.1"/>
</dbReference>
<organism evidence="10 11">
    <name type="scientific">Metabacillus sediminilitoris</name>
    <dbReference type="NCBI Taxonomy" id="2567941"/>
    <lineage>
        <taxon>Bacteria</taxon>
        <taxon>Bacillati</taxon>
        <taxon>Bacillota</taxon>
        <taxon>Bacilli</taxon>
        <taxon>Bacillales</taxon>
        <taxon>Bacillaceae</taxon>
        <taxon>Metabacillus</taxon>
    </lineage>
</organism>
<keyword evidence="11" id="KW-1185">Reference proteome</keyword>
<evidence type="ECO:0000313" key="11">
    <source>
        <dbReference type="Proteomes" id="UP000310334"/>
    </source>
</evidence>
<evidence type="ECO:0000256" key="4">
    <source>
        <dbReference type="ARBA" id="ARBA00022729"/>
    </source>
</evidence>
<dbReference type="GO" id="GO:0015833">
    <property type="term" value="P:peptide transport"/>
    <property type="evidence" value="ECO:0007669"/>
    <property type="project" value="UniProtKB-KW"/>
</dbReference>
<dbReference type="InterPro" id="IPR000914">
    <property type="entry name" value="SBP_5_dom"/>
</dbReference>
<keyword evidence="3" id="KW-0813">Transport</keyword>
<name>A0A4S4BV52_9BACI</name>
<dbReference type="OrthoDB" id="9801912at2"/>
<dbReference type="PANTHER" id="PTHR30290">
    <property type="entry name" value="PERIPLASMIC BINDING COMPONENT OF ABC TRANSPORTER"/>
    <property type="match status" value="1"/>
</dbReference>
<keyword evidence="7" id="KW-0449">Lipoprotein</keyword>
<dbReference type="Proteomes" id="UP000310334">
    <property type="component" value="Unassembled WGS sequence"/>
</dbReference>
<dbReference type="CDD" id="cd08504">
    <property type="entry name" value="PBP2_OppA"/>
    <property type="match status" value="1"/>
</dbReference>
<dbReference type="PROSITE" id="PS51257">
    <property type="entry name" value="PROKAR_LIPOPROTEIN"/>
    <property type="match status" value="1"/>
</dbReference>
<dbReference type="FunFam" id="3.10.105.10:FF:000001">
    <property type="entry name" value="Oligopeptide ABC transporter, oligopeptide-binding protein"/>
    <property type="match status" value="1"/>
</dbReference>
<dbReference type="GO" id="GO:1904680">
    <property type="term" value="F:peptide transmembrane transporter activity"/>
    <property type="evidence" value="ECO:0007669"/>
    <property type="project" value="TreeGrafter"/>
</dbReference>
<dbReference type="EMBL" id="SSNT01000010">
    <property type="protein sequence ID" value="THF78989.1"/>
    <property type="molecule type" value="Genomic_DNA"/>
</dbReference>
<dbReference type="PANTHER" id="PTHR30290:SF10">
    <property type="entry name" value="PERIPLASMIC OLIGOPEPTIDE-BINDING PROTEIN-RELATED"/>
    <property type="match status" value="1"/>
</dbReference>
<feature type="signal peptide" evidence="8">
    <location>
        <begin position="1"/>
        <end position="22"/>
    </location>
</feature>
<dbReference type="SUPFAM" id="SSF53850">
    <property type="entry name" value="Periplasmic binding protein-like II"/>
    <property type="match status" value="1"/>
</dbReference>
<keyword evidence="5" id="KW-0571">Peptide transport</keyword>
<dbReference type="Gene3D" id="3.40.190.10">
    <property type="entry name" value="Periplasmic binding protein-like II"/>
    <property type="match status" value="1"/>
</dbReference>
<dbReference type="PIRSF" id="PIRSF002741">
    <property type="entry name" value="MppA"/>
    <property type="match status" value="1"/>
</dbReference>
<evidence type="ECO:0000256" key="6">
    <source>
        <dbReference type="ARBA" id="ARBA00023139"/>
    </source>
</evidence>